<sequence>MKKNTKKLLLLSIMPITITGVLLSTQLGSANEKLDIRVESTNNSVDVSFNSVGNTIKVFKDEKIYKQLNVQTGLFKASKKNDVQLSNLGSDTPQRLKIKAYDGDKIVDEAVIETSTLRSEEDKKQYKDNPLKDSNLITIIRKNEVKLSWSGVPDDDQTYEVYRDKKIIGEVKGTEYVDNSVTANKKYIYEIIGKTKISEQEKKRKKAKLKQMKVPITKKDEENLYYVSNTLTKEVTTNGDYTVKSNKQKTISTSSASNTILGYGHLLRYQIFIPAVKVLNPSLSAYKWPKFTGDTRTGYDWFSNRYRTRADVYILFDKSKIIIKKDANYTVAYDWFGNVAYKKKANLSNVRLTARSFGSDSGGRYAKVGLTHSVFDPLVEPISGAPAVDYYYNAKVYENGAVTALGQHDQAPSHELWMIAYPGDADTKIHTYPNQGLHKLISVYPSVNWSYAP</sequence>
<dbReference type="Pfam" id="PF11579">
    <property type="entry name" value="DUF3238"/>
    <property type="match status" value="1"/>
</dbReference>
<dbReference type="InterPro" id="IPR021631">
    <property type="entry name" value="DUF3238"/>
</dbReference>
<dbReference type="RefSeq" id="WP_022736247.1">
    <property type="nucleotide sequence ID" value="NZ_CP103866.1"/>
</dbReference>
<protein>
    <submittedName>
        <fullName evidence="1">DUF3238 domain-containing protein</fullName>
    </submittedName>
</protein>
<dbReference type="InterPro" id="IPR013783">
    <property type="entry name" value="Ig-like_fold"/>
</dbReference>
<keyword evidence="2" id="KW-1185">Reference proteome</keyword>
<proteinExistence type="predicted"/>
<gene>
    <name evidence="1" type="ORF">NYR52_06955</name>
</gene>
<dbReference type="Proteomes" id="UP001058650">
    <property type="component" value="Chromosome"/>
</dbReference>
<accession>A0ABY5U5D1</accession>
<evidence type="ECO:0000313" key="2">
    <source>
        <dbReference type="Proteomes" id="UP001058650"/>
    </source>
</evidence>
<dbReference type="Gene3D" id="2.60.40.10">
    <property type="entry name" value="Immunoglobulins"/>
    <property type="match status" value="1"/>
</dbReference>
<dbReference type="EMBL" id="CP103866">
    <property type="protein sequence ID" value="UWE04856.1"/>
    <property type="molecule type" value="Genomic_DNA"/>
</dbReference>
<name>A0ABY5U5D1_LACSH</name>
<evidence type="ECO:0000313" key="1">
    <source>
        <dbReference type="EMBL" id="UWE04856.1"/>
    </source>
</evidence>
<organism evidence="1 2">
    <name type="scientific">Laceyella sacchari</name>
    <name type="common">Thermoactinomyces thalpophilus</name>
    <dbReference type="NCBI Taxonomy" id="37482"/>
    <lineage>
        <taxon>Bacteria</taxon>
        <taxon>Bacillati</taxon>
        <taxon>Bacillota</taxon>
        <taxon>Bacilli</taxon>
        <taxon>Bacillales</taxon>
        <taxon>Thermoactinomycetaceae</taxon>
        <taxon>Laceyella</taxon>
    </lineage>
</organism>
<reference evidence="1" key="1">
    <citation type="submission" date="2022-08" db="EMBL/GenBank/DDBJ databases">
        <title>The complete genome sequence of the thermophilic bacterium Laceyella sacchari FBKL4.010 reveals the basis for tetramethylpyrazine biosynthesis in Moutai-flavor Daqu.</title>
        <authorList>
            <person name="Li D."/>
            <person name="Huang W."/>
            <person name="Wang C."/>
            <person name="Qiu S."/>
        </authorList>
    </citation>
    <scope>NUCLEOTIDE SEQUENCE</scope>
    <source>
        <strain evidence="1">FBKL4.014</strain>
    </source>
</reference>